<feature type="region of interest" description="Disordered" evidence="1">
    <location>
        <begin position="299"/>
        <end position="355"/>
    </location>
</feature>
<dbReference type="SMART" id="SM00858">
    <property type="entry name" value="SAF"/>
    <property type="match status" value="1"/>
</dbReference>
<accession>A0A5C5Z2T9</accession>
<dbReference type="InterPro" id="IPR013974">
    <property type="entry name" value="SAF"/>
</dbReference>
<comment type="caution">
    <text evidence="3">The sequence shown here is derived from an EMBL/GenBank/DDBJ whole genome shotgun (WGS) entry which is preliminary data.</text>
</comment>
<dbReference type="Proteomes" id="UP000315010">
    <property type="component" value="Unassembled WGS sequence"/>
</dbReference>
<dbReference type="AlphaFoldDB" id="A0A5C5Z2T9"/>
<proteinExistence type="predicted"/>
<dbReference type="Pfam" id="PF16976">
    <property type="entry name" value="RcpC"/>
    <property type="match status" value="1"/>
</dbReference>
<evidence type="ECO:0000256" key="1">
    <source>
        <dbReference type="SAM" id="MobiDB-lite"/>
    </source>
</evidence>
<gene>
    <name evidence="3" type="ORF">CA13_31010</name>
</gene>
<dbReference type="EMBL" id="SJPJ01000001">
    <property type="protein sequence ID" value="TWT81648.1"/>
    <property type="molecule type" value="Genomic_DNA"/>
</dbReference>
<reference evidence="3 4" key="1">
    <citation type="submission" date="2019-02" db="EMBL/GenBank/DDBJ databases">
        <title>Deep-cultivation of Planctomycetes and their phenomic and genomic characterization uncovers novel biology.</title>
        <authorList>
            <person name="Wiegand S."/>
            <person name="Jogler M."/>
            <person name="Boedeker C."/>
            <person name="Pinto D."/>
            <person name="Vollmers J."/>
            <person name="Rivas-Marin E."/>
            <person name="Kohn T."/>
            <person name="Peeters S.H."/>
            <person name="Heuer A."/>
            <person name="Rast P."/>
            <person name="Oberbeckmann S."/>
            <person name="Bunk B."/>
            <person name="Jeske O."/>
            <person name="Meyerdierks A."/>
            <person name="Storesund J.E."/>
            <person name="Kallscheuer N."/>
            <person name="Luecker S."/>
            <person name="Lage O.M."/>
            <person name="Pohl T."/>
            <person name="Merkel B.J."/>
            <person name="Hornburger P."/>
            <person name="Mueller R.-W."/>
            <person name="Bruemmer F."/>
            <person name="Labrenz M."/>
            <person name="Spormann A.M."/>
            <person name="Op Den Camp H."/>
            <person name="Overmann J."/>
            <person name="Amann R."/>
            <person name="Jetten M.S.M."/>
            <person name="Mascher T."/>
            <person name="Medema M.H."/>
            <person name="Devos D.P."/>
            <person name="Kaster A.-K."/>
            <person name="Ovreas L."/>
            <person name="Rohde M."/>
            <person name="Galperin M.Y."/>
            <person name="Jogler C."/>
        </authorList>
    </citation>
    <scope>NUCLEOTIDE SEQUENCE [LARGE SCALE GENOMIC DNA]</scope>
    <source>
        <strain evidence="3 4">CA13</strain>
    </source>
</reference>
<sequence>MRNKSLILLLAIVCGTVAAIGISQWMQARNTGGGATATAEIFVAAKAIDLGEQVTPDKIRLEPWPADRIPEGSVGDLKQLEGKYAKQKFYAGEPVMPVKLMDTNAATIPKGFSVVSMKADAENSISNLIQPGDRVNVMAYFQKSELIPQTMTKTVLNGVRIFAMDGNTDRIADQEDRPKMARTVQLLIHSGDVDAWTYANELGKIRLSLGNPGDYDEAVEQEGPSEAGKEFIKWLADYQAAQEAKRKALLQPAPTVVKQTPVLPPKPKKEGFKMLKMVEGEMIEYWIVDNELPVILNRTGTKEPTNEDPSNATDSPQITPVSGTPAEEPDYSYLNGENSPFFQPPTERAVPPHGY</sequence>
<feature type="domain" description="SAF" evidence="2">
    <location>
        <begin position="39"/>
        <end position="101"/>
    </location>
</feature>
<dbReference type="OrthoDB" id="281109at2"/>
<evidence type="ECO:0000313" key="3">
    <source>
        <dbReference type="EMBL" id="TWT81648.1"/>
    </source>
</evidence>
<evidence type="ECO:0000313" key="4">
    <source>
        <dbReference type="Proteomes" id="UP000315010"/>
    </source>
</evidence>
<dbReference type="Pfam" id="PF08666">
    <property type="entry name" value="SAF"/>
    <property type="match status" value="1"/>
</dbReference>
<dbReference type="InterPro" id="IPR017592">
    <property type="entry name" value="Pilus_assmbl_Flp-typ_CpaB"/>
</dbReference>
<keyword evidence="4" id="KW-1185">Reference proteome</keyword>
<dbReference type="RefSeq" id="WP_146397671.1">
    <property type="nucleotide sequence ID" value="NZ_SJPJ01000001.1"/>
</dbReference>
<name>A0A5C5Z2T9_9BACT</name>
<dbReference type="NCBIfam" id="TIGR03177">
    <property type="entry name" value="pilus_cpaB"/>
    <property type="match status" value="1"/>
</dbReference>
<evidence type="ECO:0000259" key="2">
    <source>
        <dbReference type="SMART" id="SM00858"/>
    </source>
</evidence>
<feature type="compositionally biased region" description="Polar residues" evidence="1">
    <location>
        <begin position="306"/>
        <end position="322"/>
    </location>
</feature>
<dbReference type="CDD" id="cd11614">
    <property type="entry name" value="SAF_CpaB_FlgA_like"/>
    <property type="match status" value="1"/>
</dbReference>
<dbReference type="InterPro" id="IPR031571">
    <property type="entry name" value="RcpC_dom"/>
</dbReference>
<organism evidence="3 4">
    <name type="scientific">Novipirellula herctigrandis</name>
    <dbReference type="NCBI Taxonomy" id="2527986"/>
    <lineage>
        <taxon>Bacteria</taxon>
        <taxon>Pseudomonadati</taxon>
        <taxon>Planctomycetota</taxon>
        <taxon>Planctomycetia</taxon>
        <taxon>Pirellulales</taxon>
        <taxon>Pirellulaceae</taxon>
        <taxon>Novipirellula</taxon>
    </lineage>
</organism>
<protein>
    <submittedName>
        <fullName evidence="3">SAF domain protein</fullName>
    </submittedName>
</protein>